<keyword evidence="2" id="KW-0540">Nuclease</keyword>
<sequence length="236" mass="26126">MKTVVTINIRHGGGTTDRVDALVTRMLGYDADMLVVSEFRANANGARLQAALERSGYATSHPVAAPRQNSVLIASRWPIERSWAFSQTLESHHLWCAATTEMAICGVYMPQGAAKVSYWESLIQHGVGSGIDLFIGDFNTGNNDLDKDPGGTKFYGPELPGRFIGTGYIDIWRARHPRTREYSWFSPTKANNGFRLDHAYARPGLNERVVSCEFDHTPRLLNETDHSALIVSIASD</sequence>
<dbReference type="Gene3D" id="3.60.10.10">
    <property type="entry name" value="Endonuclease/exonuclease/phosphatase"/>
    <property type="match status" value="1"/>
</dbReference>
<dbReference type="Pfam" id="PF03372">
    <property type="entry name" value="Exo_endo_phos"/>
    <property type="match status" value="1"/>
</dbReference>
<organism evidence="2 3">
    <name type="scientific">Mycobacterium intermedium</name>
    <dbReference type="NCBI Taxonomy" id="28445"/>
    <lineage>
        <taxon>Bacteria</taxon>
        <taxon>Bacillati</taxon>
        <taxon>Actinomycetota</taxon>
        <taxon>Actinomycetes</taxon>
        <taxon>Mycobacteriales</taxon>
        <taxon>Mycobacteriaceae</taxon>
        <taxon>Mycobacterium</taxon>
        <taxon>Mycobacterium simiae complex</taxon>
    </lineage>
</organism>
<gene>
    <name evidence="2" type="ORF">BST27_12795</name>
</gene>
<dbReference type="AlphaFoldDB" id="A0A1E3SAG5"/>
<keyword evidence="3" id="KW-1185">Reference proteome</keyword>
<dbReference type="EMBL" id="MVHT01000030">
    <property type="protein sequence ID" value="ORB05507.1"/>
    <property type="molecule type" value="Genomic_DNA"/>
</dbReference>
<proteinExistence type="predicted"/>
<dbReference type="Proteomes" id="UP000192739">
    <property type="component" value="Unassembled WGS sequence"/>
</dbReference>
<dbReference type="InterPro" id="IPR005135">
    <property type="entry name" value="Endo/exonuclease/phosphatase"/>
</dbReference>
<comment type="caution">
    <text evidence="2">The sequence shown here is derived from an EMBL/GenBank/DDBJ whole genome shotgun (WGS) entry which is preliminary data.</text>
</comment>
<dbReference type="SUPFAM" id="SSF56219">
    <property type="entry name" value="DNase I-like"/>
    <property type="match status" value="1"/>
</dbReference>
<dbReference type="GO" id="GO:0004527">
    <property type="term" value="F:exonuclease activity"/>
    <property type="evidence" value="ECO:0007669"/>
    <property type="project" value="UniProtKB-KW"/>
</dbReference>
<protein>
    <submittedName>
        <fullName evidence="2">Exonuclease III</fullName>
    </submittedName>
</protein>
<evidence type="ECO:0000313" key="3">
    <source>
        <dbReference type="Proteomes" id="UP000192739"/>
    </source>
</evidence>
<dbReference type="OrthoDB" id="4520214at2"/>
<dbReference type="STRING" id="28445.BHQ20_18780"/>
<dbReference type="InterPro" id="IPR036691">
    <property type="entry name" value="Endo/exonu/phosph_ase_sf"/>
</dbReference>
<reference evidence="2 3" key="1">
    <citation type="submission" date="2017-02" db="EMBL/GenBank/DDBJ databases">
        <title>The new phylogeny of genus Mycobacterium.</title>
        <authorList>
            <person name="Tortoli E."/>
            <person name="Trovato A."/>
            <person name="Cirillo D.M."/>
        </authorList>
    </citation>
    <scope>NUCLEOTIDE SEQUENCE [LARGE SCALE GENOMIC DNA]</scope>
    <source>
        <strain evidence="2 3">DSM 44049</strain>
    </source>
</reference>
<name>A0A1E3SAG5_MYCIE</name>
<keyword evidence="2" id="KW-0269">Exonuclease</keyword>
<evidence type="ECO:0000313" key="2">
    <source>
        <dbReference type="EMBL" id="ORB05507.1"/>
    </source>
</evidence>
<feature type="domain" description="Endonuclease/exonuclease/phosphatase" evidence="1">
    <location>
        <begin position="5"/>
        <end position="219"/>
    </location>
</feature>
<accession>A0A1E3SAG5</accession>
<keyword evidence="2" id="KW-0378">Hydrolase</keyword>
<evidence type="ECO:0000259" key="1">
    <source>
        <dbReference type="Pfam" id="PF03372"/>
    </source>
</evidence>